<dbReference type="AlphaFoldDB" id="G8R4G9"/>
<name>G8R4G9_OWEHD</name>
<dbReference type="Proteomes" id="UP000005631">
    <property type="component" value="Chromosome"/>
</dbReference>
<dbReference type="KEGG" id="oho:Oweho_1049"/>
<dbReference type="RefSeq" id="WP_014201418.1">
    <property type="nucleotide sequence ID" value="NC_016599.1"/>
</dbReference>
<evidence type="ECO:0000259" key="1">
    <source>
        <dbReference type="PROSITE" id="PS51729"/>
    </source>
</evidence>
<dbReference type="OrthoDB" id="1149100at2"/>
<proteinExistence type="predicted"/>
<dbReference type="Gene3D" id="3.40.630.30">
    <property type="match status" value="1"/>
</dbReference>
<organism evidence="2 3">
    <name type="scientific">Owenweeksia hongkongensis (strain DSM 17368 / CIP 108786 / JCM 12287 / NRRL B-23963 / UST20020801)</name>
    <dbReference type="NCBI Taxonomy" id="926562"/>
    <lineage>
        <taxon>Bacteria</taxon>
        <taxon>Pseudomonadati</taxon>
        <taxon>Bacteroidota</taxon>
        <taxon>Flavobacteriia</taxon>
        <taxon>Flavobacteriales</taxon>
        <taxon>Owenweeksiaceae</taxon>
        <taxon>Owenweeksia</taxon>
    </lineage>
</organism>
<accession>G8R4G9</accession>
<feature type="domain" description="N-acetyltransferase" evidence="1">
    <location>
        <begin position="4"/>
        <end position="89"/>
    </location>
</feature>
<dbReference type="SUPFAM" id="SSF55729">
    <property type="entry name" value="Acyl-CoA N-acyltransferases (Nat)"/>
    <property type="match status" value="1"/>
</dbReference>
<dbReference type="InterPro" id="IPR016181">
    <property type="entry name" value="Acyl_CoA_acyltransferase"/>
</dbReference>
<dbReference type="HOGENOM" id="CLU_132888_0_2_10"/>
<evidence type="ECO:0000313" key="2">
    <source>
        <dbReference type="EMBL" id="AEV32058.1"/>
    </source>
</evidence>
<dbReference type="eggNOG" id="COG2388">
    <property type="taxonomic scope" value="Bacteria"/>
</dbReference>
<dbReference type="InterPro" id="IPR031165">
    <property type="entry name" value="GNAT_YJDJ"/>
</dbReference>
<dbReference type="PROSITE" id="PS51729">
    <property type="entry name" value="GNAT_YJDJ"/>
    <property type="match status" value="1"/>
</dbReference>
<evidence type="ECO:0000313" key="3">
    <source>
        <dbReference type="Proteomes" id="UP000005631"/>
    </source>
</evidence>
<dbReference type="Pfam" id="PF14542">
    <property type="entry name" value="Acetyltransf_CG"/>
    <property type="match status" value="1"/>
</dbReference>
<reference evidence="2 3" key="1">
    <citation type="journal article" date="2012" name="Stand. Genomic Sci.">
        <title>Genome sequence of the orange-pigmented seawater bacterium Owenweeksia hongkongensis type strain (UST20020801(T)).</title>
        <authorList>
            <person name="Riedel T."/>
            <person name="Held B."/>
            <person name="Nolan M."/>
            <person name="Lucas S."/>
            <person name="Lapidus A."/>
            <person name="Tice H."/>
            <person name="Del Rio T.G."/>
            <person name="Cheng J.F."/>
            <person name="Han C."/>
            <person name="Tapia R."/>
            <person name="Goodwin L.A."/>
            <person name="Pitluck S."/>
            <person name="Liolios K."/>
            <person name="Mavromatis K."/>
            <person name="Pagani I."/>
            <person name="Ivanova N."/>
            <person name="Mikhailova N."/>
            <person name="Pati A."/>
            <person name="Chen A."/>
            <person name="Palaniappan K."/>
            <person name="Rohde M."/>
            <person name="Tindall B.J."/>
            <person name="Detter J.C."/>
            <person name="Goker M."/>
            <person name="Woyke T."/>
            <person name="Bristow J."/>
            <person name="Eisen J.A."/>
            <person name="Markowitz V."/>
            <person name="Hugenholtz P."/>
            <person name="Klenk H.P."/>
            <person name="Kyrpides N.C."/>
        </authorList>
    </citation>
    <scope>NUCLEOTIDE SEQUENCE</scope>
    <source>
        <strain evidence="3">DSM 17368 / JCM 12287 / NRRL B-23963</strain>
    </source>
</reference>
<gene>
    <name evidence="2" type="ordered locus">Oweho_1049</name>
</gene>
<protein>
    <recommendedName>
        <fullName evidence="1">N-acetyltransferase domain-containing protein</fullName>
    </recommendedName>
</protein>
<keyword evidence="3" id="KW-1185">Reference proteome</keyword>
<dbReference type="EMBL" id="CP003156">
    <property type="protein sequence ID" value="AEV32058.1"/>
    <property type="molecule type" value="Genomic_DNA"/>
</dbReference>
<sequence>MNVIDNTEMRHFEVVEGDRLATIEYQIQEKKYFLTRVEFPPKFEESGKGEEMLKLTLDMIEETGMRVVPMTKFVKQYFKNHRERKHMLPVGIHL</sequence>
<dbReference type="STRING" id="926562.Oweho_1049"/>